<comment type="caution">
    <text evidence="4">The sequence shown here is derived from an EMBL/GenBank/DDBJ whole genome shotgun (WGS) entry which is preliminary data.</text>
</comment>
<dbReference type="InterPro" id="IPR025328">
    <property type="entry name" value="DUF4234"/>
</dbReference>
<protein>
    <submittedName>
        <fullName evidence="4">DUF4234 domain-containing protein</fullName>
    </submittedName>
</protein>
<proteinExistence type="predicted"/>
<name>A0A9D1LQT9_9FIRM</name>
<dbReference type="Proteomes" id="UP000824123">
    <property type="component" value="Unassembled WGS sequence"/>
</dbReference>
<keyword evidence="2" id="KW-0812">Transmembrane</keyword>
<feature type="region of interest" description="Disordered" evidence="1">
    <location>
        <begin position="1"/>
        <end position="24"/>
    </location>
</feature>
<feature type="transmembrane region" description="Helical" evidence="2">
    <location>
        <begin position="77"/>
        <end position="96"/>
    </location>
</feature>
<sequence>MEAGVVENVNGTATPGNTTPATQQRKPVKLKAGFSLLKYVLLSIVTLGIYGLYCFARIGDLLNQIAGRYDGRRTMNYWLLCLLIGPLTLGIGYFVWYHRFTGRLGLELARRDVNYSIGARTFWLWYVLGILIIVGPLVYVYKVMHATNLLVERYNADEAQ</sequence>
<accession>A0A9D1LQT9</accession>
<reference evidence="4" key="2">
    <citation type="journal article" date="2021" name="PeerJ">
        <title>Extensive microbial diversity within the chicken gut microbiome revealed by metagenomics and culture.</title>
        <authorList>
            <person name="Gilroy R."/>
            <person name="Ravi A."/>
            <person name="Getino M."/>
            <person name="Pursley I."/>
            <person name="Horton D.L."/>
            <person name="Alikhan N.F."/>
            <person name="Baker D."/>
            <person name="Gharbi K."/>
            <person name="Hall N."/>
            <person name="Watson M."/>
            <person name="Adriaenssens E.M."/>
            <person name="Foster-Nyarko E."/>
            <person name="Jarju S."/>
            <person name="Secka A."/>
            <person name="Antonio M."/>
            <person name="Oren A."/>
            <person name="Chaudhuri R.R."/>
            <person name="La Ragione R."/>
            <person name="Hildebrand F."/>
            <person name="Pallen M.J."/>
        </authorList>
    </citation>
    <scope>NUCLEOTIDE SEQUENCE</scope>
    <source>
        <strain evidence="4">ChiSxjej2B14-8506</strain>
    </source>
</reference>
<feature type="transmembrane region" description="Helical" evidence="2">
    <location>
        <begin position="123"/>
        <end position="141"/>
    </location>
</feature>
<dbReference type="EMBL" id="DVNK01000025">
    <property type="protein sequence ID" value="HIU46277.1"/>
    <property type="molecule type" value="Genomic_DNA"/>
</dbReference>
<evidence type="ECO:0000256" key="1">
    <source>
        <dbReference type="SAM" id="MobiDB-lite"/>
    </source>
</evidence>
<organism evidence="4 5">
    <name type="scientific">Candidatus Fimadaptatus faecigallinarum</name>
    <dbReference type="NCBI Taxonomy" id="2840814"/>
    <lineage>
        <taxon>Bacteria</taxon>
        <taxon>Bacillati</taxon>
        <taxon>Bacillota</taxon>
        <taxon>Clostridia</taxon>
        <taxon>Eubacteriales</taxon>
        <taxon>Candidatus Fimadaptatus</taxon>
    </lineage>
</organism>
<dbReference type="AlphaFoldDB" id="A0A9D1LQT9"/>
<dbReference type="Pfam" id="PF14018">
    <property type="entry name" value="DUF4234"/>
    <property type="match status" value="1"/>
</dbReference>
<keyword evidence="2" id="KW-0472">Membrane</keyword>
<feature type="compositionally biased region" description="Low complexity" evidence="1">
    <location>
        <begin position="10"/>
        <end position="24"/>
    </location>
</feature>
<evidence type="ECO:0000256" key="2">
    <source>
        <dbReference type="SAM" id="Phobius"/>
    </source>
</evidence>
<keyword evidence="2" id="KW-1133">Transmembrane helix</keyword>
<reference evidence="4" key="1">
    <citation type="submission" date="2020-10" db="EMBL/GenBank/DDBJ databases">
        <authorList>
            <person name="Gilroy R."/>
        </authorList>
    </citation>
    <scope>NUCLEOTIDE SEQUENCE</scope>
    <source>
        <strain evidence="4">ChiSxjej2B14-8506</strain>
    </source>
</reference>
<evidence type="ECO:0000313" key="5">
    <source>
        <dbReference type="Proteomes" id="UP000824123"/>
    </source>
</evidence>
<gene>
    <name evidence="4" type="ORF">IAC59_03345</name>
</gene>
<feature type="domain" description="DUF4234" evidence="3">
    <location>
        <begin position="35"/>
        <end position="104"/>
    </location>
</feature>
<feature type="transmembrane region" description="Helical" evidence="2">
    <location>
        <begin position="36"/>
        <end position="56"/>
    </location>
</feature>
<evidence type="ECO:0000313" key="4">
    <source>
        <dbReference type="EMBL" id="HIU46277.1"/>
    </source>
</evidence>
<evidence type="ECO:0000259" key="3">
    <source>
        <dbReference type="Pfam" id="PF14018"/>
    </source>
</evidence>